<gene>
    <name evidence="2" type="primary">91</name>
    <name evidence="2" type="ORF">SEA_RANDO14_91</name>
</gene>
<evidence type="ECO:0000256" key="1">
    <source>
        <dbReference type="SAM" id="MobiDB-lite"/>
    </source>
</evidence>
<organism evidence="2 3">
    <name type="scientific">Mycobacterium phage Rando14</name>
    <dbReference type="NCBI Taxonomy" id="2301556"/>
    <lineage>
        <taxon>Viruses</taxon>
        <taxon>Duplodnaviria</taxon>
        <taxon>Heunggongvirae</taxon>
        <taxon>Uroviricota</taxon>
        <taxon>Caudoviricetes</taxon>
        <taxon>Weiservirinae</taxon>
        <taxon>Kratiovirus</taxon>
        <taxon>Kratiovirus rando14</taxon>
    </lineage>
</organism>
<proteinExistence type="predicted"/>
<dbReference type="KEGG" id="vg:60322415"/>
<keyword evidence="3" id="KW-1185">Reference proteome</keyword>
<dbReference type="EMBL" id="MH697592">
    <property type="protein sequence ID" value="AXQ53111.1"/>
    <property type="molecule type" value="Genomic_DNA"/>
</dbReference>
<protein>
    <submittedName>
        <fullName evidence="2">Uncharacterized protein</fullName>
    </submittedName>
</protein>
<accession>A0A385D5E7</accession>
<feature type="region of interest" description="Disordered" evidence="1">
    <location>
        <begin position="34"/>
        <end position="60"/>
    </location>
</feature>
<evidence type="ECO:0000313" key="2">
    <source>
        <dbReference type="EMBL" id="AXQ53111.1"/>
    </source>
</evidence>
<sequence>MADHQHSEHDNDADIVELPESDITVDALAGTQQAATQAPRIKGSCSNPNWKPTVYEPYRP</sequence>
<dbReference type="GeneID" id="60322415"/>
<evidence type="ECO:0000313" key="3">
    <source>
        <dbReference type="Proteomes" id="UP000263691"/>
    </source>
</evidence>
<name>A0A385D5E7_9CAUD</name>
<dbReference type="RefSeq" id="YP_009950989.1">
    <property type="nucleotide sequence ID" value="NC_051596.1"/>
</dbReference>
<reference evidence="2 3" key="1">
    <citation type="submission" date="2018-07" db="EMBL/GenBank/DDBJ databases">
        <authorList>
            <person name="Michaels M.J."/>
            <person name="Wallen J.R."/>
            <person name="Eckardt M.A."/>
            <person name="Gainey M.D."/>
            <person name="Garlena R.A."/>
            <person name="Russell D.A."/>
            <person name="Pope W.H."/>
            <person name="Jacobs-Sera D."/>
            <person name="Hatfull G.F."/>
        </authorList>
    </citation>
    <scope>NUCLEOTIDE SEQUENCE [LARGE SCALE GENOMIC DNA]</scope>
</reference>
<dbReference type="Proteomes" id="UP000263691">
    <property type="component" value="Genome"/>
</dbReference>